<feature type="domain" description="Transposase putative helix-turn-helix" evidence="1">
    <location>
        <begin position="1"/>
        <end position="46"/>
    </location>
</feature>
<keyword evidence="3" id="KW-1185">Reference proteome</keyword>
<proteinExistence type="predicted"/>
<protein>
    <recommendedName>
        <fullName evidence="1">Transposase putative helix-turn-helix domain-containing protein</fullName>
    </recommendedName>
</protein>
<name>A0ABR5C5T4_9STAP</name>
<evidence type="ECO:0000313" key="2">
    <source>
        <dbReference type="EMBL" id="KIX90077.1"/>
    </source>
</evidence>
<dbReference type="Pfam" id="PF12323">
    <property type="entry name" value="HTH_OrfB_IS605"/>
    <property type="match status" value="1"/>
</dbReference>
<gene>
    <name evidence="2" type="ORF">TP70_09305</name>
</gene>
<evidence type="ECO:0000313" key="3">
    <source>
        <dbReference type="Proteomes" id="UP000032366"/>
    </source>
</evidence>
<dbReference type="EMBL" id="JXWY01000100">
    <property type="protein sequence ID" value="KIX90077.1"/>
    <property type="molecule type" value="Genomic_DNA"/>
</dbReference>
<dbReference type="Proteomes" id="UP000032366">
    <property type="component" value="Unassembled WGS sequence"/>
</dbReference>
<comment type="caution">
    <text evidence="2">The sequence shown here is derived from an EMBL/GenBank/DDBJ whole genome shotgun (WGS) entry which is preliminary data.</text>
</comment>
<evidence type="ECO:0000259" key="1">
    <source>
        <dbReference type="Pfam" id="PF12323"/>
    </source>
</evidence>
<organism evidence="2 3">
    <name type="scientific">Staphylococcus microti</name>
    <dbReference type="NCBI Taxonomy" id="569857"/>
    <lineage>
        <taxon>Bacteria</taxon>
        <taxon>Bacillati</taxon>
        <taxon>Bacillota</taxon>
        <taxon>Bacilli</taxon>
        <taxon>Bacillales</taxon>
        <taxon>Staphylococcaceae</taxon>
        <taxon>Staphylococcus</taxon>
    </lineage>
</organism>
<dbReference type="InterPro" id="IPR021027">
    <property type="entry name" value="Transposase_put_HTH"/>
</dbReference>
<dbReference type="RefSeq" id="WP_044361191.1">
    <property type="nucleotide sequence ID" value="NZ_UHDT01000001.1"/>
</dbReference>
<reference evidence="2 3" key="1">
    <citation type="submission" date="2015-01" db="EMBL/GenBank/DDBJ databases">
        <authorList>
            <person name="Guo J."/>
        </authorList>
    </citation>
    <scope>NUCLEOTIDE SEQUENCE [LARGE SCALE GENOMIC DNA]</scope>
    <source>
        <strain evidence="2 3">DSM 22147</strain>
    </source>
</reference>
<sequence>MERLKAYKFRLYPTEEQEIFFAKSFGCVRKVYNLMLHDRIKAYQEKRTIPLRKCVFQHLQNIKKNSPF</sequence>
<accession>A0ABR5C5T4</accession>